<accession>A0A2S9IKW7</accession>
<dbReference type="Gene3D" id="3.90.550.10">
    <property type="entry name" value="Spore Coat Polysaccharide Biosynthesis Protein SpsA, Chain A"/>
    <property type="match status" value="1"/>
</dbReference>
<dbReference type="PANTHER" id="PTHR22916">
    <property type="entry name" value="GLYCOSYLTRANSFERASE"/>
    <property type="match status" value="1"/>
</dbReference>
<evidence type="ECO:0000313" key="2">
    <source>
        <dbReference type="EMBL" id="PRD41174.1"/>
    </source>
</evidence>
<dbReference type="Proteomes" id="UP000239434">
    <property type="component" value="Unassembled WGS sequence"/>
</dbReference>
<reference evidence="2 3" key="1">
    <citation type="submission" date="2018-02" db="EMBL/GenBank/DDBJ databases">
        <title>The draft genome of Phyllobacterium sp. 1N-3.</title>
        <authorList>
            <person name="Liu L."/>
            <person name="Li L."/>
            <person name="Zhang X."/>
            <person name="Wang T."/>
            <person name="Liang L."/>
        </authorList>
    </citation>
    <scope>NUCLEOTIDE SEQUENCE [LARGE SCALE GENOMIC DNA]</scope>
    <source>
        <strain evidence="2 3">1N-3</strain>
    </source>
</reference>
<feature type="domain" description="Glycosyltransferase 2-like" evidence="1">
    <location>
        <begin position="13"/>
        <end position="181"/>
    </location>
</feature>
<evidence type="ECO:0000313" key="3">
    <source>
        <dbReference type="Proteomes" id="UP000239434"/>
    </source>
</evidence>
<proteinExistence type="predicted"/>
<dbReference type="InterPro" id="IPR001173">
    <property type="entry name" value="Glyco_trans_2-like"/>
</dbReference>
<dbReference type="AlphaFoldDB" id="A0A2S9IKW7"/>
<organism evidence="2 3">
    <name type="scientific">Phyllobacterium phragmitis</name>
    <dbReference type="NCBI Taxonomy" id="2670329"/>
    <lineage>
        <taxon>Bacteria</taxon>
        <taxon>Pseudomonadati</taxon>
        <taxon>Pseudomonadota</taxon>
        <taxon>Alphaproteobacteria</taxon>
        <taxon>Hyphomicrobiales</taxon>
        <taxon>Phyllobacteriaceae</taxon>
        <taxon>Phyllobacterium</taxon>
    </lineage>
</organism>
<name>A0A2S9IKW7_9HYPH</name>
<dbReference type="EMBL" id="PVBR01000023">
    <property type="protein sequence ID" value="PRD41174.1"/>
    <property type="molecule type" value="Genomic_DNA"/>
</dbReference>
<dbReference type="PANTHER" id="PTHR22916:SF3">
    <property type="entry name" value="UDP-GLCNAC:BETAGAL BETA-1,3-N-ACETYLGLUCOSAMINYLTRANSFERASE-LIKE PROTEIN 1"/>
    <property type="match status" value="1"/>
</dbReference>
<protein>
    <recommendedName>
        <fullName evidence="1">Glycosyltransferase 2-like domain-containing protein</fullName>
    </recommendedName>
</protein>
<dbReference type="SUPFAM" id="SSF53448">
    <property type="entry name" value="Nucleotide-diphospho-sugar transferases"/>
    <property type="match status" value="1"/>
</dbReference>
<dbReference type="CDD" id="cd00761">
    <property type="entry name" value="Glyco_tranf_GTA_type"/>
    <property type="match status" value="1"/>
</dbReference>
<sequence length="318" mass="36081">MVPGNPNSLISLSIIIPYYNRKELLIECLNSIAESDYPQENYEVIVVDDCSPNGIGEILSYSKIKNYRVYRLSVNSGGASIPRNLGISQARGEYVLFIDSDDCISAGMLSRSMGIATRNDCDMVIIKKISERKAANGYKAIVEDLEKIEINSNDILPNIESFVFGDCYAIGRLMRRDVIDRFGIRFPENLKVNEDLCFCRFFWCVAKTAGICASESYWLRAAGSDGLSLHGMPREAAYNLLGYIFRNILTKPTEFISPEKKIRIFNGRIGQNYVLRLLDHPHYASLMKSNHEKYFLAMKDSPDLSAQGREFIERLLYQ</sequence>
<evidence type="ECO:0000259" key="1">
    <source>
        <dbReference type="Pfam" id="PF00535"/>
    </source>
</evidence>
<keyword evidence="3" id="KW-1185">Reference proteome</keyword>
<gene>
    <name evidence="2" type="ORF">C5748_22705</name>
</gene>
<dbReference type="InterPro" id="IPR029044">
    <property type="entry name" value="Nucleotide-diphossugar_trans"/>
</dbReference>
<dbReference type="GO" id="GO:0016758">
    <property type="term" value="F:hexosyltransferase activity"/>
    <property type="evidence" value="ECO:0007669"/>
    <property type="project" value="UniProtKB-ARBA"/>
</dbReference>
<dbReference type="Pfam" id="PF00535">
    <property type="entry name" value="Glycos_transf_2"/>
    <property type="match status" value="1"/>
</dbReference>
<comment type="caution">
    <text evidence="2">The sequence shown here is derived from an EMBL/GenBank/DDBJ whole genome shotgun (WGS) entry which is preliminary data.</text>
</comment>